<name>M2Z3A7_9NOCA</name>
<dbReference type="AlphaFoldDB" id="M2Z3A7"/>
<organism evidence="1 2">
    <name type="scientific">Rhodococcus ruber BKS 20-38</name>
    <dbReference type="NCBI Taxonomy" id="1278076"/>
    <lineage>
        <taxon>Bacteria</taxon>
        <taxon>Bacillati</taxon>
        <taxon>Actinomycetota</taxon>
        <taxon>Actinomycetes</taxon>
        <taxon>Mycobacteriales</taxon>
        <taxon>Nocardiaceae</taxon>
        <taxon>Rhodococcus</taxon>
    </lineage>
</organism>
<dbReference type="RefSeq" id="WP_003938682.1">
    <property type="nucleotide sequence ID" value="NZ_AOEX01000087.1"/>
</dbReference>
<protein>
    <submittedName>
        <fullName evidence="1">Uncharacterized protein</fullName>
    </submittedName>
</protein>
<evidence type="ECO:0000313" key="1">
    <source>
        <dbReference type="EMBL" id="EME55353.1"/>
    </source>
</evidence>
<keyword evidence="2" id="KW-1185">Reference proteome</keyword>
<sequence>MRPDDYAPVGRYGSVISRLTATDVEWSVGGGPEIRGPISAILLLLTGRRAALPRLSGPGVDDLRARVATG</sequence>
<gene>
    <name evidence="1" type="ORF">G352_23106</name>
</gene>
<dbReference type="Proteomes" id="UP000011731">
    <property type="component" value="Unassembled WGS sequence"/>
</dbReference>
<dbReference type="PATRIC" id="fig|1278076.4.peg.4738"/>
<dbReference type="EMBL" id="AOEX01000087">
    <property type="protein sequence ID" value="EME55353.1"/>
    <property type="molecule type" value="Genomic_DNA"/>
</dbReference>
<evidence type="ECO:0000313" key="2">
    <source>
        <dbReference type="Proteomes" id="UP000011731"/>
    </source>
</evidence>
<reference evidence="1 2" key="1">
    <citation type="journal article" date="2013" name="Genome Announc.">
        <title>Draft Genome Sequence of Rhodococcus ruber Strain BKS 20-38.</title>
        <authorList>
            <person name="Bala M."/>
            <person name="Kumar S."/>
            <person name="Raghava G.P."/>
            <person name="Mayilraj S."/>
        </authorList>
    </citation>
    <scope>NUCLEOTIDE SEQUENCE [LARGE SCALE GENOMIC DNA]</scope>
    <source>
        <strain evidence="1 2">BKS 20-38</strain>
    </source>
</reference>
<accession>M2Z3A7</accession>
<proteinExistence type="predicted"/>
<comment type="caution">
    <text evidence="1">The sequence shown here is derived from an EMBL/GenBank/DDBJ whole genome shotgun (WGS) entry which is preliminary data.</text>
</comment>